<comment type="caution">
    <text evidence="1">The sequence shown here is derived from an EMBL/GenBank/DDBJ whole genome shotgun (WGS) entry which is preliminary data.</text>
</comment>
<accession>A0A1F5JWK7</accession>
<protein>
    <submittedName>
        <fullName evidence="1">Uncharacterized protein</fullName>
    </submittedName>
</protein>
<name>A0A1F5JWK7_9BACT</name>
<evidence type="ECO:0000313" key="1">
    <source>
        <dbReference type="EMBL" id="OGE32831.1"/>
    </source>
</evidence>
<dbReference type="EMBL" id="MFCV01000020">
    <property type="protein sequence ID" value="OGE32831.1"/>
    <property type="molecule type" value="Genomic_DNA"/>
</dbReference>
<organism evidence="1 2">
    <name type="scientific">Candidatus Daviesbacteria bacterium RIFCSPHIGHO2_02_FULL_36_13</name>
    <dbReference type="NCBI Taxonomy" id="1797768"/>
    <lineage>
        <taxon>Bacteria</taxon>
        <taxon>Candidatus Daviesiibacteriota</taxon>
    </lineage>
</organism>
<proteinExistence type="predicted"/>
<gene>
    <name evidence="1" type="ORF">A3C59_04380</name>
</gene>
<dbReference type="AlphaFoldDB" id="A0A1F5JWK7"/>
<evidence type="ECO:0000313" key="2">
    <source>
        <dbReference type="Proteomes" id="UP000176902"/>
    </source>
</evidence>
<sequence>MNALNQLVEDPDIKEDAAKEAEVTAQYWQALLKLQDLGIEENMHVGKPQEFFDDPKNVAEYVAGQLIGIEGDKIPNVRQALYQVKEHSEDPLKITEETSMYTIPTENISPTLKNWMVLRSMVNIAHMFLASDLDRPSKT</sequence>
<reference evidence="1 2" key="1">
    <citation type="journal article" date="2016" name="Nat. Commun.">
        <title>Thousands of microbial genomes shed light on interconnected biogeochemical processes in an aquifer system.</title>
        <authorList>
            <person name="Anantharaman K."/>
            <person name="Brown C.T."/>
            <person name="Hug L.A."/>
            <person name="Sharon I."/>
            <person name="Castelle C.J."/>
            <person name="Probst A.J."/>
            <person name="Thomas B.C."/>
            <person name="Singh A."/>
            <person name="Wilkins M.J."/>
            <person name="Karaoz U."/>
            <person name="Brodie E.L."/>
            <person name="Williams K.H."/>
            <person name="Hubbard S.S."/>
            <person name="Banfield J.F."/>
        </authorList>
    </citation>
    <scope>NUCLEOTIDE SEQUENCE [LARGE SCALE GENOMIC DNA]</scope>
</reference>
<dbReference type="Proteomes" id="UP000176902">
    <property type="component" value="Unassembled WGS sequence"/>
</dbReference>